<reference evidence="7 10" key="2">
    <citation type="submission" date="2021-03" db="EMBL/GenBank/DDBJ databases">
        <title>Clinical course, treatment and visual outcome of an outbreak of Burkholderia contaminans endophthalmitis following cataract surgery.</title>
        <authorList>
            <person name="Lind C."/>
            <person name="Olsen K."/>
            <person name="Angelsen N.K."/>
            <person name="Krefting E.A."/>
            <person name="Fossen K."/>
            <person name="Gravningen K."/>
            <person name="Depoorter E."/>
            <person name="Vandamme P."/>
            <person name="Bertelsen G."/>
        </authorList>
    </citation>
    <scope>NUCLEOTIDE SEQUENCE [LARGE SCALE GENOMIC DNA]</scope>
    <source>
        <strain evidence="7 10">51242556</strain>
    </source>
</reference>
<feature type="transmembrane region" description="Helical" evidence="4">
    <location>
        <begin position="374"/>
        <end position="394"/>
    </location>
</feature>
<feature type="transmembrane region" description="Helical" evidence="4">
    <location>
        <begin position="169"/>
        <end position="190"/>
    </location>
</feature>
<keyword evidence="10" id="KW-1185">Reference proteome</keyword>
<dbReference type="EMBL" id="CP090641">
    <property type="protein sequence ID" value="WFN21491.1"/>
    <property type="molecule type" value="Genomic_DNA"/>
</dbReference>
<dbReference type="InterPro" id="IPR011701">
    <property type="entry name" value="MFS"/>
</dbReference>
<feature type="domain" description="Major facilitator superfamily (MFS) profile" evidence="5">
    <location>
        <begin position="12"/>
        <end position="395"/>
    </location>
</feature>
<feature type="transmembrane region" description="Helical" evidence="4">
    <location>
        <begin position="49"/>
        <end position="71"/>
    </location>
</feature>
<dbReference type="InterPro" id="IPR052714">
    <property type="entry name" value="MFS_Exporter"/>
</dbReference>
<evidence type="ECO:0000259" key="5">
    <source>
        <dbReference type="PROSITE" id="PS50850"/>
    </source>
</evidence>
<reference evidence="6" key="1">
    <citation type="submission" date="2021-01" db="EMBL/GenBank/DDBJ databases">
        <title>Outbreak of Burkholderia contaminns endophthalmitis traced to a clinical ventilation system.</title>
        <authorList>
            <person name="Lipuma J."/>
            <person name="Spilker T."/>
            <person name="Kratholm J."/>
        </authorList>
    </citation>
    <scope>NUCLEOTIDE SEQUENCE</scope>
    <source>
        <strain evidence="6">HI4954</strain>
    </source>
</reference>
<dbReference type="Gene3D" id="1.20.1250.20">
    <property type="entry name" value="MFS general substrate transporter like domains"/>
    <property type="match status" value="1"/>
</dbReference>
<keyword evidence="1 4" id="KW-0812">Transmembrane</keyword>
<evidence type="ECO:0000256" key="4">
    <source>
        <dbReference type="SAM" id="Phobius"/>
    </source>
</evidence>
<dbReference type="RefSeq" id="WP_046196891.1">
    <property type="nucleotide sequence ID" value="NZ_AP018357.1"/>
</dbReference>
<dbReference type="GO" id="GO:0022857">
    <property type="term" value="F:transmembrane transporter activity"/>
    <property type="evidence" value="ECO:0007669"/>
    <property type="project" value="InterPro"/>
</dbReference>
<evidence type="ECO:0000313" key="10">
    <source>
        <dbReference type="Proteomes" id="UP000664048"/>
    </source>
</evidence>
<evidence type="ECO:0000256" key="2">
    <source>
        <dbReference type="ARBA" id="ARBA00022989"/>
    </source>
</evidence>
<dbReference type="OrthoDB" id="8046314at2"/>
<feature type="transmembrane region" description="Helical" evidence="4">
    <location>
        <begin position="105"/>
        <end position="128"/>
    </location>
</feature>
<protein>
    <submittedName>
        <fullName evidence="6">MFS transporter</fullName>
    </submittedName>
</protein>
<feature type="transmembrane region" description="Helical" evidence="4">
    <location>
        <begin position="224"/>
        <end position="244"/>
    </location>
</feature>
<dbReference type="PANTHER" id="PTHR23531">
    <property type="entry name" value="QUINOLENE RESISTANCE PROTEIN NORA"/>
    <property type="match status" value="1"/>
</dbReference>
<dbReference type="Proteomes" id="UP001220209">
    <property type="component" value="Chromosome 2"/>
</dbReference>
<evidence type="ECO:0000313" key="9">
    <source>
        <dbReference type="Proteomes" id="UP000611459"/>
    </source>
</evidence>
<evidence type="ECO:0000256" key="1">
    <source>
        <dbReference type="ARBA" id="ARBA00022692"/>
    </source>
</evidence>
<dbReference type="InterPro" id="IPR020846">
    <property type="entry name" value="MFS_dom"/>
</dbReference>
<dbReference type="PROSITE" id="PS50850">
    <property type="entry name" value="MFS"/>
    <property type="match status" value="1"/>
</dbReference>
<feature type="transmembrane region" description="Helical" evidence="4">
    <location>
        <begin position="282"/>
        <end position="299"/>
    </location>
</feature>
<evidence type="ECO:0000256" key="3">
    <source>
        <dbReference type="ARBA" id="ARBA00023136"/>
    </source>
</evidence>
<feature type="transmembrane region" description="Helical" evidence="4">
    <location>
        <begin position="12"/>
        <end position="37"/>
    </location>
</feature>
<reference evidence="8 11" key="3">
    <citation type="submission" date="2021-12" db="EMBL/GenBank/DDBJ databases">
        <title>Genomic and phenotypic characterization of three Burkholderia contaminans isolates recovered from different sources.</title>
        <authorList>
            <person name="Lopez De Volder A."/>
            <person name="Fan Y."/>
            <person name="Nunvar J."/>
            <person name="Herrera T."/>
            <person name="Timp W."/>
            <person name="Degrossi J."/>
        </authorList>
    </citation>
    <scope>NUCLEOTIDE SEQUENCE [LARGE SCALE GENOMIC DNA]</scope>
    <source>
        <strain evidence="8 11">LMG 23361</strain>
    </source>
</reference>
<evidence type="ECO:0000313" key="11">
    <source>
        <dbReference type="Proteomes" id="UP001220209"/>
    </source>
</evidence>
<dbReference type="EMBL" id="JAENIB010000015">
    <property type="protein sequence ID" value="MBK1933772.1"/>
    <property type="molecule type" value="Genomic_DNA"/>
</dbReference>
<dbReference type="SUPFAM" id="SSF103473">
    <property type="entry name" value="MFS general substrate transporter"/>
    <property type="match status" value="1"/>
</dbReference>
<dbReference type="GeneID" id="93188215"/>
<feature type="transmembrane region" description="Helical" evidence="4">
    <location>
        <begin position="250"/>
        <end position="270"/>
    </location>
</feature>
<dbReference type="InterPro" id="IPR036259">
    <property type="entry name" value="MFS_trans_sf"/>
</dbReference>
<feature type="transmembrane region" description="Helical" evidence="4">
    <location>
        <begin position="305"/>
        <end position="325"/>
    </location>
</feature>
<dbReference type="Proteomes" id="UP000611459">
    <property type="component" value="Unassembled WGS sequence"/>
</dbReference>
<evidence type="ECO:0000313" key="7">
    <source>
        <dbReference type="EMBL" id="MBO1834923.1"/>
    </source>
</evidence>
<keyword evidence="3 4" id="KW-0472">Membrane</keyword>
<proteinExistence type="predicted"/>
<gene>
    <name evidence="7" type="ORF">J4M89_36645</name>
    <name evidence="6" type="ORF">JIN94_28180</name>
    <name evidence="8" type="ORF">LXE91_22735</name>
</gene>
<accession>A0A1E3FIH2</accession>
<organism evidence="6 9">
    <name type="scientific">Burkholderia contaminans</name>
    <dbReference type="NCBI Taxonomy" id="488447"/>
    <lineage>
        <taxon>Bacteria</taxon>
        <taxon>Pseudomonadati</taxon>
        <taxon>Pseudomonadota</taxon>
        <taxon>Betaproteobacteria</taxon>
        <taxon>Burkholderiales</taxon>
        <taxon>Burkholderiaceae</taxon>
        <taxon>Burkholderia</taxon>
        <taxon>Burkholderia cepacia complex</taxon>
    </lineage>
</organism>
<dbReference type="PANTHER" id="PTHR23531:SF1">
    <property type="entry name" value="QUINOLENE RESISTANCE PROTEIN NORA"/>
    <property type="match status" value="1"/>
</dbReference>
<dbReference type="Proteomes" id="UP000664048">
    <property type="component" value="Unassembled WGS sequence"/>
</dbReference>
<feature type="transmembrane region" description="Helical" evidence="4">
    <location>
        <begin position="78"/>
        <end position="99"/>
    </location>
</feature>
<evidence type="ECO:0000313" key="8">
    <source>
        <dbReference type="EMBL" id="WFN21491.1"/>
    </source>
</evidence>
<sequence>MNTSADPLPSSLGAATFVPFLVASIALAAAYGASFLLSEHLRQSGLDSSMAGAVISTGILTMIVSSVIAGWVAQRIGLMSTIVAAAAVMALSMIAFSLAAHDVRIAFIGGLLLGTGWSAFYILAPLQIIHHLRPAARIKYLTLLSGGQMVGLGLASPIGHFVASRFGSYAIVYAGLAGLCVIAAIAFSLVRQRTERTPQPQIDATGLTAARVAEILRHGTRLPIIMIGLAACVFSALSNFQAIYAESRHLSPDTFFVTFTLTTVFCRFTLAQTISRLPVRKLAFTLFAMTLLALVLFVSNPGSESLYVIGSFIFAIGYGLSYSTLNGMAVNLAGEKGLSASACSQVFTIAYFTGLFGFPYVAGTLVTHVGVNGMIVATIAVVVINLLMLVHASLRRDNAQIAAR</sequence>
<feature type="transmembrane region" description="Helical" evidence="4">
    <location>
        <begin position="337"/>
        <end position="362"/>
    </location>
</feature>
<dbReference type="EMBL" id="JAGEMX010000024">
    <property type="protein sequence ID" value="MBO1834923.1"/>
    <property type="molecule type" value="Genomic_DNA"/>
</dbReference>
<keyword evidence="2 4" id="KW-1133">Transmembrane helix</keyword>
<name>A0A1E3FIH2_9BURK</name>
<dbReference type="Pfam" id="PF07690">
    <property type="entry name" value="MFS_1"/>
    <property type="match status" value="1"/>
</dbReference>
<evidence type="ECO:0000313" key="6">
    <source>
        <dbReference type="EMBL" id="MBK1933772.1"/>
    </source>
</evidence>
<dbReference type="AlphaFoldDB" id="A0A1E3FIH2"/>